<keyword evidence="3" id="KW-1185">Reference proteome</keyword>
<dbReference type="EMBL" id="JBGBPQ010000001">
    <property type="protein sequence ID" value="KAL1529188.1"/>
    <property type="molecule type" value="Genomic_DNA"/>
</dbReference>
<sequence>MSSTRKPSITFCISAAMLILSRSARRSSPFSSRMSASNRGAATLTFIITLTSMLTRTVTPSLMFCSDVGPTEDGDGCTGDFELHARHRRRAERSAEALESIEMTDLSSSGFPSSAS</sequence>
<dbReference type="Proteomes" id="UP001515480">
    <property type="component" value="Unassembled WGS sequence"/>
</dbReference>
<evidence type="ECO:0000313" key="3">
    <source>
        <dbReference type="Proteomes" id="UP001515480"/>
    </source>
</evidence>
<comment type="caution">
    <text evidence="2">The sequence shown here is derived from an EMBL/GenBank/DDBJ whole genome shotgun (WGS) entry which is preliminary data.</text>
</comment>
<accession>A0AB34K3S8</accession>
<evidence type="ECO:0000256" key="1">
    <source>
        <dbReference type="SAM" id="MobiDB-lite"/>
    </source>
</evidence>
<evidence type="ECO:0008006" key="4">
    <source>
        <dbReference type="Google" id="ProtNLM"/>
    </source>
</evidence>
<name>A0AB34K3S8_PRYPA</name>
<dbReference type="AlphaFoldDB" id="A0AB34K3S8"/>
<gene>
    <name evidence="2" type="ORF">AB1Y20_000147</name>
</gene>
<reference evidence="2 3" key="1">
    <citation type="journal article" date="2024" name="Science">
        <title>Giant polyketide synthase enzymes in the biosynthesis of giant marine polyether toxins.</title>
        <authorList>
            <person name="Fallon T.R."/>
            <person name="Shende V.V."/>
            <person name="Wierzbicki I.H."/>
            <person name="Pendleton A.L."/>
            <person name="Watervoot N.F."/>
            <person name="Auber R.P."/>
            <person name="Gonzalez D.J."/>
            <person name="Wisecaver J.H."/>
            <person name="Moore B.S."/>
        </authorList>
    </citation>
    <scope>NUCLEOTIDE SEQUENCE [LARGE SCALE GENOMIC DNA]</scope>
    <source>
        <strain evidence="2 3">12B1</strain>
    </source>
</reference>
<protein>
    <recommendedName>
        <fullName evidence="4">Secreted protein</fullName>
    </recommendedName>
</protein>
<feature type="region of interest" description="Disordered" evidence="1">
    <location>
        <begin position="95"/>
        <end position="116"/>
    </location>
</feature>
<organism evidence="2 3">
    <name type="scientific">Prymnesium parvum</name>
    <name type="common">Toxic golden alga</name>
    <dbReference type="NCBI Taxonomy" id="97485"/>
    <lineage>
        <taxon>Eukaryota</taxon>
        <taxon>Haptista</taxon>
        <taxon>Haptophyta</taxon>
        <taxon>Prymnesiophyceae</taxon>
        <taxon>Prymnesiales</taxon>
        <taxon>Prymnesiaceae</taxon>
        <taxon>Prymnesium</taxon>
    </lineage>
</organism>
<proteinExistence type="predicted"/>
<evidence type="ECO:0000313" key="2">
    <source>
        <dbReference type="EMBL" id="KAL1529188.1"/>
    </source>
</evidence>
<feature type="compositionally biased region" description="Polar residues" evidence="1">
    <location>
        <begin position="105"/>
        <end position="116"/>
    </location>
</feature>